<protein>
    <submittedName>
        <fullName evidence="1">Uncharacterized protein</fullName>
    </submittedName>
</protein>
<name>A0A8S5MES5_9CAUD</name>
<accession>A0A8S5MES5</accession>
<organism evidence="1">
    <name type="scientific">Siphoviridae sp. ctYh54</name>
    <dbReference type="NCBI Taxonomy" id="2826379"/>
    <lineage>
        <taxon>Viruses</taxon>
        <taxon>Duplodnaviria</taxon>
        <taxon>Heunggongvirae</taxon>
        <taxon>Uroviricota</taxon>
        <taxon>Caudoviricetes</taxon>
    </lineage>
</organism>
<evidence type="ECO:0000313" key="1">
    <source>
        <dbReference type="EMBL" id="DAD80451.1"/>
    </source>
</evidence>
<reference evidence="1" key="1">
    <citation type="journal article" date="2021" name="Proc. Natl. Acad. Sci. U.S.A.">
        <title>A Catalog of Tens of Thousands of Viruses from Human Metagenomes Reveals Hidden Associations with Chronic Diseases.</title>
        <authorList>
            <person name="Tisza M.J."/>
            <person name="Buck C.B."/>
        </authorList>
    </citation>
    <scope>NUCLEOTIDE SEQUENCE</scope>
    <source>
        <strain evidence="1">CtYh54</strain>
    </source>
</reference>
<proteinExistence type="predicted"/>
<sequence length="215" mass="25160">MDKIRLHYDIETGEIRGYYPLHVNYVEVPKPYIEITKNQYESILHNESKFRVQNKELTDISESVDYRLNCGKKLIAQASKLIVQKAEEATEWGVILVDNQFYVNVHWKDYYESLQKLIAKTPQEISARIYMLNQDKYCLDFKKLNSGEAQEFLEKVLSAIESYKTQYIVEKQNEFLTELKTIKSAKNYSGITNFINAIDYGYVLNESEVTVPLNV</sequence>
<dbReference type="EMBL" id="BK014884">
    <property type="protein sequence ID" value="DAD80451.1"/>
    <property type="molecule type" value="Genomic_DNA"/>
</dbReference>